<dbReference type="Proteomes" id="UP000268014">
    <property type="component" value="Unassembled WGS sequence"/>
</dbReference>
<gene>
    <name evidence="1" type="ORF">HPLM_LOCUS19948</name>
</gene>
<sequence>MAESSSEGHGESSFSNIKGRPTLQQYCHELRKWVSIQDLPSVMR</sequence>
<keyword evidence="2" id="KW-1185">Reference proteome</keyword>
<organism evidence="3">
    <name type="scientific">Haemonchus placei</name>
    <name type="common">Barber's pole worm</name>
    <dbReference type="NCBI Taxonomy" id="6290"/>
    <lineage>
        <taxon>Eukaryota</taxon>
        <taxon>Metazoa</taxon>
        <taxon>Ecdysozoa</taxon>
        <taxon>Nematoda</taxon>
        <taxon>Chromadorea</taxon>
        <taxon>Rhabditida</taxon>
        <taxon>Rhabditina</taxon>
        <taxon>Rhabditomorpha</taxon>
        <taxon>Strongyloidea</taxon>
        <taxon>Trichostrongylidae</taxon>
        <taxon>Haemonchus</taxon>
    </lineage>
</organism>
<name>A0A0N4X6G3_HAEPC</name>
<dbReference type="AlphaFoldDB" id="A0A0N4X6G3"/>
<dbReference type="WBParaSite" id="HPLM_0001995501-mRNA-1">
    <property type="protein sequence ID" value="HPLM_0001995501-mRNA-1"/>
    <property type="gene ID" value="HPLM_0001995501"/>
</dbReference>
<evidence type="ECO:0000313" key="1">
    <source>
        <dbReference type="EMBL" id="VDO80446.1"/>
    </source>
</evidence>
<accession>A0A0N4X6G3</accession>
<reference evidence="1 2" key="2">
    <citation type="submission" date="2018-11" db="EMBL/GenBank/DDBJ databases">
        <authorList>
            <consortium name="Pathogen Informatics"/>
        </authorList>
    </citation>
    <scope>NUCLEOTIDE SEQUENCE [LARGE SCALE GENOMIC DNA]</scope>
    <source>
        <strain evidence="1 2">MHpl1</strain>
    </source>
</reference>
<dbReference type="EMBL" id="UZAF01021729">
    <property type="protein sequence ID" value="VDO80446.1"/>
    <property type="molecule type" value="Genomic_DNA"/>
</dbReference>
<evidence type="ECO:0000313" key="3">
    <source>
        <dbReference type="WBParaSite" id="HPLM_0001995501-mRNA-1"/>
    </source>
</evidence>
<protein>
    <submittedName>
        <fullName evidence="1 3">Uncharacterized protein</fullName>
    </submittedName>
</protein>
<evidence type="ECO:0000313" key="2">
    <source>
        <dbReference type="Proteomes" id="UP000268014"/>
    </source>
</evidence>
<reference evidence="3" key="1">
    <citation type="submission" date="2017-02" db="UniProtKB">
        <authorList>
            <consortium name="WormBaseParasite"/>
        </authorList>
    </citation>
    <scope>IDENTIFICATION</scope>
</reference>
<proteinExistence type="predicted"/>